<accession>C0NGA7</accession>
<dbReference type="GeneID" id="69034939"/>
<dbReference type="Proteomes" id="UP000001631">
    <property type="component" value="Unassembled WGS sequence"/>
</dbReference>
<dbReference type="HOGENOM" id="CLU_2262959_0_0_1"/>
<dbReference type="RefSeq" id="XP_045290758.1">
    <property type="nucleotide sequence ID" value="XM_045428972.1"/>
</dbReference>
<organism evidence="1 2">
    <name type="scientific">Ajellomyces capsulatus (strain G186AR / H82 / ATCC MYA-2454 / RMSCC 2432)</name>
    <name type="common">Darling's disease fungus</name>
    <name type="synonym">Histoplasma capsulatum</name>
    <dbReference type="NCBI Taxonomy" id="447093"/>
    <lineage>
        <taxon>Eukaryota</taxon>
        <taxon>Fungi</taxon>
        <taxon>Dikarya</taxon>
        <taxon>Ascomycota</taxon>
        <taxon>Pezizomycotina</taxon>
        <taxon>Eurotiomycetes</taxon>
        <taxon>Eurotiomycetidae</taxon>
        <taxon>Onygenales</taxon>
        <taxon>Ajellomycetaceae</taxon>
        <taxon>Histoplasma</taxon>
    </lineage>
</organism>
<dbReference type="EMBL" id="GG663364">
    <property type="protein sequence ID" value="EEH10278.1"/>
    <property type="molecule type" value="Genomic_DNA"/>
</dbReference>
<sequence>MQILQLAGGGRDREQISSARPFSGAGAGCAIRNEPTCLNIGIGAAIGRCRLIDVDDKLATLKTCTRRLPVAVRWGAVWKPSRRLTKCHSAQQVNTVFLISIKA</sequence>
<dbReference type="AlphaFoldDB" id="C0NGA7"/>
<dbReference type="InParanoid" id="C0NGA7"/>
<protein>
    <submittedName>
        <fullName evidence="1">Uncharacterized protein</fullName>
    </submittedName>
</protein>
<keyword evidence="2" id="KW-1185">Reference proteome</keyword>
<gene>
    <name evidence="1" type="ORF">HCBG_01923</name>
</gene>
<reference evidence="1" key="1">
    <citation type="submission" date="2009-02" db="EMBL/GenBank/DDBJ databases">
        <title>The Genome Sequence of Ajellomyces capsulatus strain G186AR.</title>
        <authorList>
            <consortium name="The Broad Institute Genome Sequencing Platform"/>
            <person name="Champion M."/>
            <person name="Cuomo C."/>
            <person name="Ma L.-J."/>
            <person name="Henn M.R."/>
            <person name="Sil A."/>
            <person name="Goldman B."/>
            <person name="Young S.K."/>
            <person name="Kodira C.D."/>
            <person name="Zeng Q."/>
            <person name="Koehrsen M."/>
            <person name="Alvarado L."/>
            <person name="Berlin A."/>
            <person name="Borenstein D."/>
            <person name="Chen Z."/>
            <person name="Engels R."/>
            <person name="Freedman E."/>
            <person name="Gellesch M."/>
            <person name="Goldberg J."/>
            <person name="Griggs A."/>
            <person name="Gujja S."/>
            <person name="Heiman D."/>
            <person name="Hepburn T."/>
            <person name="Howarth C."/>
            <person name="Jen D."/>
            <person name="Larson L."/>
            <person name="Lewis B."/>
            <person name="Mehta T."/>
            <person name="Park D."/>
            <person name="Pearson M."/>
            <person name="Roberts A."/>
            <person name="Saif S."/>
            <person name="Shea T."/>
            <person name="Shenoy N."/>
            <person name="Sisk P."/>
            <person name="Stolte C."/>
            <person name="Sykes S."/>
            <person name="Walk T."/>
            <person name="White J."/>
            <person name="Yandava C."/>
            <person name="Klein B."/>
            <person name="McEwen J.G."/>
            <person name="Puccia R."/>
            <person name="Goldman G.H."/>
            <person name="Felipe M.S."/>
            <person name="Nino-Vega G."/>
            <person name="San-Blas G."/>
            <person name="Taylor J."/>
            <person name="Mendoza L."/>
            <person name="Galagan J."/>
            <person name="Nusbaum C."/>
            <person name="Birren B."/>
        </authorList>
    </citation>
    <scope>NUCLEOTIDE SEQUENCE</scope>
    <source>
        <strain evidence="1">G186AR</strain>
    </source>
</reference>
<name>C0NGA7_AJECG</name>
<proteinExistence type="predicted"/>
<evidence type="ECO:0000313" key="1">
    <source>
        <dbReference type="EMBL" id="EEH10278.1"/>
    </source>
</evidence>
<evidence type="ECO:0000313" key="2">
    <source>
        <dbReference type="Proteomes" id="UP000001631"/>
    </source>
</evidence>